<dbReference type="SMART" id="SM00558">
    <property type="entry name" value="JmjC"/>
    <property type="match status" value="1"/>
</dbReference>
<dbReference type="SUPFAM" id="SSF57903">
    <property type="entry name" value="FYVE/PHD zinc finger"/>
    <property type="match status" value="1"/>
</dbReference>
<sequence>METHDDPCKRKQEPGSDFYLRLSNSSPTRLSPVDILKSKGLRTNFESWTQEKMGITTRDPATYPHYDFYYWHRGKEVLDSPVSELETIGDAKTFAEFCKESVTTSTSDEEYWDKFHTKTLESINIPVYSLPYHISLFPQLEMASEKQDLKSSVFHPWNLNNMALNKNNLLCYLPNELENLTTPRISLGSHYKVVNFSLQDHDGYLCEYHHWGAPKVWYFIDPSDKDKYEQLLQKLSKVSNSHSFDLSGIEVSEGLKQDLIDCLNEGGEFDNGPQITECSWNFKRNLRPFDPNLVLSPKFLKENGITCHCQVSNPGEFIVKFPKSYAMSISLGPNVTESVPIFPKDWINIADHTRYPLTNTVPSFSFFQLLTNIVEESKDPELLRIVSPHLDSLIDEEMAIRANYKSEMKLITNKFDYISDDSLSSTFPTKVVVKAPNSMPIIFDSRSPIPKEVVNPHGMKLELHVYYTDEKLRTIQRTMLALSQTPEEWVEKFNNLLLSDSKPPLKSLKALYSESEQVLRDIPQAETLREYLEDADKWVDKAQLILNAKQKNRIRNRKGTKTEDSDFKIQYDLQDLRSLVVSISDLSFTCPEIEQILELANEISTYEASVRSLLLTEGSSIEQFKDMIDLGKSFGVRLDSIALLERILLRLGWLQRYEASSKGQSLEELESLLDEGYDVCGVSDNLKVKYLENRVNNGRQWCQRALVELNNPSTSYEQINVLLKSLDHVPLYQEVVDKLELVKQTRNDYQDKLENLFKVLKDNETLLGNLRDEKLKKSRGDPTFNVQVYNELLNTFNGSSSDPRPLYSSSKDIIDRAKEFQPSERLLTFDSPLKQAEDWWRSMKKLFGKINSPFAMMKQHLSDLRDKNSIALSLEDKYHSNLKEEDHSIYCVCRRAESGVMIACEHCQEWYHCKCLKFGRGKSKEVENYICPICDYHVPVPREFNCPKLEDVEEVVNLGSFGDLNPDQLDVLSDIANDGLKFRSFLHEAFTWEDGLIVNETDVAKVRFYLRKLEGASVLLLDEYNQLRQLTWALDPFCDGPPPNIDCSNKTQRRKPKSNMNSVNVSTANNSVGSEENASTSNVASTNGLPLQLLAVSSLDDVGGTDSVQGAINVDLSKTGGVSSNEVAPREITGEEKAEVANATQADTNATKTETTNATEKAETNAT</sequence>
<dbReference type="PROSITE" id="PS01359">
    <property type="entry name" value="ZF_PHD_1"/>
    <property type="match status" value="1"/>
</dbReference>
<protein>
    <submittedName>
        <fullName evidence="10">PLU-1-domain-containing protein</fullName>
    </submittedName>
</protein>
<dbReference type="SMART" id="SM00249">
    <property type="entry name" value="PHD"/>
    <property type="match status" value="1"/>
</dbReference>
<keyword evidence="4" id="KW-0862">Zinc</keyword>
<dbReference type="InterPro" id="IPR019786">
    <property type="entry name" value="Zinc_finger_PHD-type_CS"/>
</dbReference>
<dbReference type="CDD" id="cd15518">
    <property type="entry name" value="PHD_Ecm5p_Lid2p_like"/>
    <property type="match status" value="1"/>
</dbReference>
<dbReference type="EMBL" id="KV453931">
    <property type="protein sequence ID" value="ODV73220.1"/>
    <property type="molecule type" value="Genomic_DNA"/>
</dbReference>
<evidence type="ECO:0000256" key="2">
    <source>
        <dbReference type="ARBA" id="ARBA00022723"/>
    </source>
</evidence>
<dbReference type="OrthoDB" id="1678912at2759"/>
<dbReference type="OMA" id="WINIADH"/>
<dbReference type="AlphaFoldDB" id="A0A1E4S136"/>
<feature type="domain" description="PHD-type" evidence="8">
    <location>
        <begin position="888"/>
        <end position="937"/>
    </location>
</feature>
<dbReference type="Pfam" id="PF02373">
    <property type="entry name" value="JmjC"/>
    <property type="match status" value="1"/>
</dbReference>
<evidence type="ECO:0000256" key="7">
    <source>
        <dbReference type="SAM" id="MobiDB-lite"/>
    </source>
</evidence>
<feature type="domain" description="JmjC" evidence="9">
    <location>
        <begin position="151"/>
        <end position="358"/>
    </location>
</feature>
<evidence type="ECO:0000256" key="6">
    <source>
        <dbReference type="PROSITE-ProRule" id="PRU00146"/>
    </source>
</evidence>
<dbReference type="PANTHER" id="PTHR10694">
    <property type="entry name" value="LYSINE-SPECIFIC DEMETHYLASE"/>
    <property type="match status" value="1"/>
</dbReference>
<evidence type="ECO:0000313" key="10">
    <source>
        <dbReference type="EMBL" id="ODV73220.1"/>
    </source>
</evidence>
<dbReference type="Pfam" id="PF00628">
    <property type="entry name" value="PHD"/>
    <property type="match status" value="1"/>
</dbReference>
<dbReference type="RefSeq" id="XP_020070259.1">
    <property type="nucleotide sequence ID" value="XM_020215088.1"/>
</dbReference>
<dbReference type="GeneID" id="30989484"/>
<dbReference type="GO" id="GO:0006338">
    <property type="term" value="P:chromatin remodeling"/>
    <property type="evidence" value="ECO:0007669"/>
    <property type="project" value="TreeGrafter"/>
</dbReference>
<dbReference type="Proteomes" id="UP000094389">
    <property type="component" value="Unassembled WGS sequence"/>
</dbReference>
<keyword evidence="5" id="KW-0539">Nucleus</keyword>
<dbReference type="GO" id="GO:0010468">
    <property type="term" value="P:regulation of gene expression"/>
    <property type="evidence" value="ECO:0007669"/>
    <property type="project" value="TreeGrafter"/>
</dbReference>
<dbReference type="PROSITE" id="PS50016">
    <property type="entry name" value="ZF_PHD_2"/>
    <property type="match status" value="1"/>
</dbReference>
<evidence type="ECO:0000313" key="11">
    <source>
        <dbReference type="Proteomes" id="UP000094389"/>
    </source>
</evidence>
<evidence type="ECO:0000256" key="4">
    <source>
        <dbReference type="ARBA" id="ARBA00022833"/>
    </source>
</evidence>
<dbReference type="PANTHER" id="PTHR10694:SF113">
    <property type="entry name" value="PROTEIN JUMONJI"/>
    <property type="match status" value="1"/>
</dbReference>
<dbReference type="InterPro" id="IPR011011">
    <property type="entry name" value="Znf_FYVE_PHD"/>
</dbReference>
<dbReference type="Gene3D" id="3.30.40.10">
    <property type="entry name" value="Zinc/RING finger domain, C3HC4 (zinc finger)"/>
    <property type="match status" value="1"/>
</dbReference>
<feature type="compositionally biased region" description="Basic and acidic residues" evidence="7">
    <location>
        <begin position="1128"/>
        <end position="1139"/>
    </location>
</feature>
<evidence type="ECO:0000256" key="3">
    <source>
        <dbReference type="ARBA" id="ARBA00022771"/>
    </source>
</evidence>
<feature type="region of interest" description="Disordered" evidence="7">
    <location>
        <begin position="1117"/>
        <end position="1167"/>
    </location>
</feature>
<comment type="subcellular location">
    <subcellularLocation>
        <location evidence="1">Nucleus</location>
    </subcellularLocation>
</comment>
<organism evidence="10 11">
    <name type="scientific">Cyberlindnera jadinii (strain ATCC 18201 / CBS 1600 / BCRC 20928 / JCM 3617 / NBRC 0987 / NRRL Y-1542)</name>
    <name type="common">Torula yeast</name>
    <name type="synonym">Candida utilis</name>
    <dbReference type="NCBI Taxonomy" id="983966"/>
    <lineage>
        <taxon>Eukaryota</taxon>
        <taxon>Fungi</taxon>
        <taxon>Dikarya</taxon>
        <taxon>Ascomycota</taxon>
        <taxon>Saccharomycotina</taxon>
        <taxon>Saccharomycetes</taxon>
        <taxon>Phaffomycetales</taxon>
        <taxon>Phaffomycetaceae</taxon>
        <taxon>Cyberlindnera</taxon>
    </lineage>
</organism>
<feature type="compositionally biased region" description="Low complexity" evidence="7">
    <location>
        <begin position="1148"/>
        <end position="1159"/>
    </location>
</feature>
<feature type="region of interest" description="Disordered" evidence="7">
    <location>
        <begin position="1044"/>
        <end position="1084"/>
    </location>
</feature>
<proteinExistence type="predicted"/>
<dbReference type="Gene3D" id="2.60.120.650">
    <property type="entry name" value="Cupin"/>
    <property type="match status" value="1"/>
</dbReference>
<gene>
    <name evidence="10" type="ORF">CYBJADRAFT_167823</name>
</gene>
<dbReference type="GO" id="GO:0000785">
    <property type="term" value="C:chromatin"/>
    <property type="evidence" value="ECO:0007669"/>
    <property type="project" value="TreeGrafter"/>
</dbReference>
<name>A0A1E4S136_CYBJN</name>
<feature type="non-terminal residue" evidence="10">
    <location>
        <position position="1167"/>
    </location>
</feature>
<dbReference type="PROSITE" id="PS51184">
    <property type="entry name" value="JMJC"/>
    <property type="match status" value="1"/>
</dbReference>
<reference evidence="10 11" key="1">
    <citation type="journal article" date="2016" name="Proc. Natl. Acad. Sci. U.S.A.">
        <title>Comparative genomics of biotechnologically important yeasts.</title>
        <authorList>
            <person name="Riley R."/>
            <person name="Haridas S."/>
            <person name="Wolfe K.H."/>
            <person name="Lopes M.R."/>
            <person name="Hittinger C.T."/>
            <person name="Goeker M."/>
            <person name="Salamov A.A."/>
            <person name="Wisecaver J.H."/>
            <person name="Long T.M."/>
            <person name="Calvey C.H."/>
            <person name="Aerts A.L."/>
            <person name="Barry K.W."/>
            <person name="Choi C."/>
            <person name="Clum A."/>
            <person name="Coughlan A.Y."/>
            <person name="Deshpande S."/>
            <person name="Douglass A.P."/>
            <person name="Hanson S.J."/>
            <person name="Klenk H.-P."/>
            <person name="LaButti K.M."/>
            <person name="Lapidus A."/>
            <person name="Lindquist E.A."/>
            <person name="Lipzen A.M."/>
            <person name="Meier-Kolthoff J.P."/>
            <person name="Ohm R.A."/>
            <person name="Otillar R.P."/>
            <person name="Pangilinan J.L."/>
            <person name="Peng Y."/>
            <person name="Rokas A."/>
            <person name="Rosa C.A."/>
            <person name="Scheuner C."/>
            <person name="Sibirny A.A."/>
            <person name="Slot J.C."/>
            <person name="Stielow J.B."/>
            <person name="Sun H."/>
            <person name="Kurtzman C.P."/>
            <person name="Blackwell M."/>
            <person name="Grigoriev I.V."/>
            <person name="Jeffries T.W."/>
        </authorList>
    </citation>
    <scope>NUCLEOTIDE SEQUENCE [LARGE SCALE GENOMIC DNA]</scope>
    <source>
        <strain evidence="11">ATCC 18201 / CBS 1600 / BCRC 20928 / JCM 3617 / NBRC 0987 / NRRL Y-1542</strain>
    </source>
</reference>
<evidence type="ECO:0000256" key="1">
    <source>
        <dbReference type="ARBA" id="ARBA00004123"/>
    </source>
</evidence>
<dbReference type="InterPro" id="IPR003347">
    <property type="entry name" value="JmjC_dom"/>
</dbReference>
<dbReference type="STRING" id="983966.A0A1E4S136"/>
<evidence type="ECO:0000256" key="5">
    <source>
        <dbReference type="ARBA" id="ARBA00023242"/>
    </source>
</evidence>
<accession>A0A1E4S136</accession>
<dbReference type="GO" id="GO:0008270">
    <property type="term" value="F:zinc ion binding"/>
    <property type="evidence" value="ECO:0007669"/>
    <property type="project" value="UniProtKB-KW"/>
</dbReference>
<keyword evidence="11" id="KW-1185">Reference proteome</keyword>
<dbReference type="InterPro" id="IPR001965">
    <property type="entry name" value="Znf_PHD"/>
</dbReference>
<keyword evidence="3 6" id="KW-0863">Zinc-finger</keyword>
<evidence type="ECO:0000259" key="9">
    <source>
        <dbReference type="PROSITE" id="PS51184"/>
    </source>
</evidence>
<dbReference type="GO" id="GO:0005634">
    <property type="term" value="C:nucleus"/>
    <property type="evidence" value="ECO:0007669"/>
    <property type="project" value="UniProtKB-SubCell"/>
</dbReference>
<dbReference type="InterPro" id="IPR019787">
    <property type="entry name" value="Znf_PHD-finger"/>
</dbReference>
<feature type="compositionally biased region" description="Low complexity" evidence="7">
    <location>
        <begin position="1058"/>
        <end position="1074"/>
    </location>
</feature>
<dbReference type="InterPro" id="IPR013637">
    <property type="entry name" value="Lys_sp_deMease-like_dom"/>
</dbReference>
<keyword evidence="2" id="KW-0479">Metal-binding</keyword>
<dbReference type="Pfam" id="PF08429">
    <property type="entry name" value="PLU-1"/>
    <property type="match status" value="1"/>
</dbReference>
<dbReference type="InterPro" id="IPR013083">
    <property type="entry name" value="Znf_RING/FYVE/PHD"/>
</dbReference>
<evidence type="ECO:0000259" key="8">
    <source>
        <dbReference type="PROSITE" id="PS50016"/>
    </source>
</evidence>